<evidence type="ECO:0000256" key="5">
    <source>
        <dbReference type="ARBA" id="ARBA00022801"/>
    </source>
</evidence>
<evidence type="ECO:0000256" key="2">
    <source>
        <dbReference type="ARBA" id="ARBA00007951"/>
    </source>
</evidence>
<dbReference type="EC" id="3.2.1.51" evidence="3"/>
<evidence type="ECO:0000256" key="3">
    <source>
        <dbReference type="ARBA" id="ARBA00012662"/>
    </source>
</evidence>
<dbReference type="GO" id="GO:0004560">
    <property type="term" value="F:alpha-L-fucosidase activity"/>
    <property type="evidence" value="ECO:0007669"/>
    <property type="project" value="InterPro"/>
</dbReference>
<dbReference type="InterPro" id="IPR016286">
    <property type="entry name" value="FUC_metazoa-typ"/>
</dbReference>
<dbReference type="AlphaFoldDB" id="A0A6L9S5G6"/>
<organism evidence="9 10">
    <name type="scientific">Phytoactinopolyspora halotolerans</name>
    <dbReference type="NCBI Taxonomy" id="1981512"/>
    <lineage>
        <taxon>Bacteria</taxon>
        <taxon>Bacillati</taxon>
        <taxon>Actinomycetota</taxon>
        <taxon>Actinomycetes</taxon>
        <taxon>Jiangellales</taxon>
        <taxon>Jiangellaceae</taxon>
        <taxon>Phytoactinopolyspora</taxon>
    </lineage>
</organism>
<evidence type="ECO:0000256" key="1">
    <source>
        <dbReference type="ARBA" id="ARBA00004071"/>
    </source>
</evidence>
<dbReference type="Proteomes" id="UP000475214">
    <property type="component" value="Unassembled WGS sequence"/>
</dbReference>
<evidence type="ECO:0000256" key="4">
    <source>
        <dbReference type="ARBA" id="ARBA00022729"/>
    </source>
</evidence>
<dbReference type="InterPro" id="IPR057739">
    <property type="entry name" value="Glyco_hydro_29_N"/>
</dbReference>
<dbReference type="SMART" id="SM00812">
    <property type="entry name" value="Alpha_L_fucos"/>
    <property type="match status" value="1"/>
</dbReference>
<dbReference type="Pfam" id="PF01120">
    <property type="entry name" value="Alpha_L_fucos"/>
    <property type="match status" value="1"/>
</dbReference>
<keyword evidence="4" id="KW-0732">Signal</keyword>
<name>A0A6L9S5G6_9ACTN</name>
<dbReference type="GO" id="GO:0016139">
    <property type="term" value="P:glycoside catabolic process"/>
    <property type="evidence" value="ECO:0007669"/>
    <property type="project" value="TreeGrafter"/>
</dbReference>
<dbReference type="PIRSF" id="PIRSF001092">
    <property type="entry name" value="Alpha-L-fucosidase"/>
    <property type="match status" value="1"/>
</dbReference>
<keyword evidence="6" id="KW-0326">Glycosidase</keyword>
<accession>A0A6L9S5G6</accession>
<dbReference type="InterPro" id="IPR017853">
    <property type="entry name" value="GH"/>
</dbReference>
<evidence type="ECO:0000313" key="9">
    <source>
        <dbReference type="EMBL" id="NED99873.1"/>
    </source>
</evidence>
<dbReference type="GO" id="GO:0005764">
    <property type="term" value="C:lysosome"/>
    <property type="evidence" value="ECO:0007669"/>
    <property type="project" value="TreeGrafter"/>
</dbReference>
<dbReference type="PANTHER" id="PTHR10030:SF37">
    <property type="entry name" value="ALPHA-L-FUCOSIDASE-RELATED"/>
    <property type="match status" value="1"/>
</dbReference>
<sequence>MYSSYPVDRGGEHVQHADTSSTAGNLWFTEDRFGLFIHFGLYSLAARHEWVMTREKISVEEYERYATVFDPDLFDAAAIARHAKEAGMRYAVLTSKHHDGFCLWDSQLTDYTSAQHRGRDLVREFTEAMRAEGLKVGLYHSLIDWHHPDFTVDYHHPRRDDADAATLNDRRDMARYREYLHGQVRELLTGYGRIDYLFYDFTYAEPRDGWDGKGPADWDAETLLAMTRSLQPAIIVNDRLGIPADLVTPEQYQPDAPLTRDGEEVIWEACQTLNGSWGYDRDNFDFKSPDLLIRMLVDSVSKNGNVLLNIGPDGRGAVTPRDRATLAAIGDWMRLHSRSVYGAGASSYQAAPNTVLTQRGDRLYVHILAWPFGHLHLRGLAGKVRYAQLLHDGSQVRLEEIDPRQEALTTTPGGQPPGTLTLSLPTVRPDVAVPVVELFLATDE</sequence>
<dbReference type="SUPFAM" id="SSF51445">
    <property type="entry name" value="(Trans)glycosidases"/>
    <property type="match status" value="1"/>
</dbReference>
<keyword evidence="10" id="KW-1185">Reference proteome</keyword>
<comment type="caution">
    <text evidence="9">The sequence shown here is derived from an EMBL/GenBank/DDBJ whole genome shotgun (WGS) entry which is preliminary data.</text>
</comment>
<comment type="function">
    <text evidence="1">Alpha-L-fucosidase is responsible for hydrolyzing the alpha-1,6-linked fucose joined to the reducing-end N-acetylglucosamine of the carbohydrate moieties of glycoproteins.</text>
</comment>
<reference evidence="9 10" key="1">
    <citation type="submission" date="2020-02" db="EMBL/GenBank/DDBJ databases">
        <authorList>
            <person name="Li X.-J."/>
            <person name="Han X.-M."/>
        </authorList>
    </citation>
    <scope>NUCLEOTIDE SEQUENCE [LARGE SCALE GENOMIC DNA]</scope>
    <source>
        <strain evidence="9 10">CCTCC AB 2017055</strain>
    </source>
</reference>
<evidence type="ECO:0000256" key="7">
    <source>
        <dbReference type="PIRSR" id="PIRSR001092-1"/>
    </source>
</evidence>
<evidence type="ECO:0000259" key="8">
    <source>
        <dbReference type="Pfam" id="PF01120"/>
    </source>
</evidence>
<evidence type="ECO:0000313" key="10">
    <source>
        <dbReference type="Proteomes" id="UP000475214"/>
    </source>
</evidence>
<feature type="domain" description="Glycoside hydrolase family 29 N-terminal" evidence="8">
    <location>
        <begin position="20"/>
        <end position="336"/>
    </location>
</feature>
<feature type="site" description="May be important for catalysis" evidence="7">
    <location>
        <position position="270"/>
    </location>
</feature>
<comment type="similarity">
    <text evidence="2">Belongs to the glycosyl hydrolase 29 family.</text>
</comment>
<protein>
    <recommendedName>
        <fullName evidence="3">alpha-L-fucosidase</fullName>
        <ecNumber evidence="3">3.2.1.51</ecNumber>
    </recommendedName>
</protein>
<dbReference type="PRINTS" id="PR00741">
    <property type="entry name" value="GLHYDRLASE29"/>
</dbReference>
<dbReference type="EMBL" id="JAAGOA010000004">
    <property type="protein sequence ID" value="NED99873.1"/>
    <property type="molecule type" value="Genomic_DNA"/>
</dbReference>
<proteinExistence type="inferred from homology"/>
<gene>
    <name evidence="9" type="ORF">G1H10_06800</name>
</gene>
<dbReference type="InterPro" id="IPR000933">
    <property type="entry name" value="Glyco_hydro_29"/>
</dbReference>
<dbReference type="PANTHER" id="PTHR10030">
    <property type="entry name" value="ALPHA-L-FUCOSIDASE"/>
    <property type="match status" value="1"/>
</dbReference>
<dbReference type="GO" id="GO:0006004">
    <property type="term" value="P:fucose metabolic process"/>
    <property type="evidence" value="ECO:0007669"/>
    <property type="project" value="InterPro"/>
</dbReference>
<keyword evidence="5" id="KW-0378">Hydrolase</keyword>
<dbReference type="Gene3D" id="3.20.20.80">
    <property type="entry name" value="Glycosidases"/>
    <property type="match status" value="1"/>
</dbReference>
<evidence type="ECO:0000256" key="6">
    <source>
        <dbReference type="ARBA" id="ARBA00023295"/>
    </source>
</evidence>